<comment type="caution">
    <text evidence="1">The sequence shown here is derived from an EMBL/GenBank/DDBJ whole genome shotgun (WGS) entry which is preliminary data.</text>
</comment>
<dbReference type="EMBL" id="JBHUDG010000051">
    <property type="protein sequence ID" value="MFD1632042.1"/>
    <property type="molecule type" value="Genomic_DNA"/>
</dbReference>
<gene>
    <name evidence="1" type="ORF">ACFSAH_19375</name>
</gene>
<accession>A0ABW4IJ75</accession>
<dbReference type="RefSeq" id="WP_379664365.1">
    <property type="nucleotide sequence ID" value="NZ_JBHUDG010000051.1"/>
</dbReference>
<reference evidence="2" key="1">
    <citation type="journal article" date="2019" name="Int. J. Syst. Evol. Microbiol.">
        <title>The Global Catalogue of Microorganisms (GCM) 10K type strain sequencing project: providing services to taxonomists for standard genome sequencing and annotation.</title>
        <authorList>
            <consortium name="The Broad Institute Genomics Platform"/>
            <consortium name="The Broad Institute Genome Sequencing Center for Infectious Disease"/>
            <person name="Wu L."/>
            <person name="Ma J."/>
        </authorList>
    </citation>
    <scope>NUCLEOTIDE SEQUENCE [LARGE SCALE GENOMIC DNA]</scope>
    <source>
        <strain evidence="2">CCUG 53762</strain>
    </source>
</reference>
<keyword evidence="2" id="KW-1185">Reference proteome</keyword>
<proteinExistence type="predicted"/>
<evidence type="ECO:0008006" key="3">
    <source>
        <dbReference type="Google" id="ProtNLM"/>
    </source>
</evidence>
<sequence length="55" mass="6179">MKTYTRTHSNKKALTNHVARIRKRGGSVKSKKTTKGTKIVYAFGKGKNSQLVLFL</sequence>
<evidence type="ECO:0000313" key="2">
    <source>
        <dbReference type="Proteomes" id="UP001597118"/>
    </source>
</evidence>
<organism evidence="1 2">
    <name type="scientific">Pseudopedobacter beijingensis</name>
    <dbReference type="NCBI Taxonomy" id="1207056"/>
    <lineage>
        <taxon>Bacteria</taxon>
        <taxon>Pseudomonadati</taxon>
        <taxon>Bacteroidota</taxon>
        <taxon>Sphingobacteriia</taxon>
        <taxon>Sphingobacteriales</taxon>
        <taxon>Sphingobacteriaceae</taxon>
        <taxon>Pseudopedobacter</taxon>
    </lineage>
</organism>
<name>A0ABW4IJ75_9SPHI</name>
<protein>
    <recommendedName>
        <fullName evidence="3">50S ribosomal protein L35</fullName>
    </recommendedName>
</protein>
<dbReference type="Proteomes" id="UP001597118">
    <property type="component" value="Unassembled WGS sequence"/>
</dbReference>
<evidence type="ECO:0000313" key="1">
    <source>
        <dbReference type="EMBL" id="MFD1632042.1"/>
    </source>
</evidence>